<gene>
    <name evidence="2" type="ORF">EZL74_02955</name>
</gene>
<dbReference type="OrthoDB" id="1431099at2"/>
<sequence length="244" mass="27708">MKQTLLLVFLLFSCGFGFSQTEKPIHGKVQSGTIFLKNVDIVNLNSKKNVVTDSEGNFNILVKAGDELFIISKEYTDQKIKLSQTDFDNNNLVILLEKKPIELDNINIVKVQNMKIKLSQGEIDELRINKQSTAPKVLGVYDGTIENGVDFIKLGKKLIHLLKKKDREPADNKAPAPSIKSYLEANFDTAFYLRKLNLNPEEINLFISFCEADPKAQTIAEHQDILEAMDFLMVKNDEFKKLTR</sequence>
<organism evidence="2 3">
    <name type="scientific">Flavobacterium silvisoli</name>
    <dbReference type="NCBI Taxonomy" id="2529433"/>
    <lineage>
        <taxon>Bacteria</taxon>
        <taxon>Pseudomonadati</taxon>
        <taxon>Bacteroidota</taxon>
        <taxon>Flavobacteriia</taxon>
        <taxon>Flavobacteriales</taxon>
        <taxon>Flavobacteriaceae</taxon>
        <taxon>Flavobacterium</taxon>
    </lineage>
</organism>
<reference evidence="2 3" key="1">
    <citation type="submission" date="2019-02" db="EMBL/GenBank/DDBJ databases">
        <title>Flavobacterium sp. RD-2-33 isolated from forest soil.</title>
        <authorList>
            <person name="Chaudhary D.K."/>
        </authorList>
    </citation>
    <scope>NUCLEOTIDE SEQUENCE [LARGE SCALE GENOMIC DNA]</scope>
    <source>
        <strain evidence="2 3">RD-2-33</strain>
    </source>
</reference>
<dbReference type="AlphaFoldDB" id="A0A4Q9Z3C9"/>
<evidence type="ECO:0000313" key="3">
    <source>
        <dbReference type="Proteomes" id="UP000293300"/>
    </source>
</evidence>
<keyword evidence="3" id="KW-1185">Reference proteome</keyword>
<protein>
    <recommendedName>
        <fullName evidence="4">Carboxypeptidase-like regulatory domain-containing protein</fullName>
    </recommendedName>
</protein>
<accession>A0A4Q9Z3C9</accession>
<keyword evidence="1" id="KW-0732">Signal</keyword>
<dbReference type="RefSeq" id="WP_131475098.1">
    <property type="nucleotide sequence ID" value="NZ_SJPE01000002.1"/>
</dbReference>
<feature type="signal peptide" evidence="1">
    <location>
        <begin position="1"/>
        <end position="19"/>
    </location>
</feature>
<feature type="chain" id="PRO_5020267880" description="Carboxypeptidase-like regulatory domain-containing protein" evidence="1">
    <location>
        <begin position="20"/>
        <end position="244"/>
    </location>
</feature>
<dbReference type="EMBL" id="SJPE01000002">
    <property type="protein sequence ID" value="TBX70648.1"/>
    <property type="molecule type" value="Genomic_DNA"/>
</dbReference>
<evidence type="ECO:0000313" key="2">
    <source>
        <dbReference type="EMBL" id="TBX70648.1"/>
    </source>
</evidence>
<evidence type="ECO:0000256" key="1">
    <source>
        <dbReference type="SAM" id="SignalP"/>
    </source>
</evidence>
<comment type="caution">
    <text evidence="2">The sequence shown here is derived from an EMBL/GenBank/DDBJ whole genome shotgun (WGS) entry which is preliminary data.</text>
</comment>
<name>A0A4Q9Z3C9_9FLAO</name>
<proteinExistence type="predicted"/>
<dbReference type="Proteomes" id="UP000293300">
    <property type="component" value="Unassembled WGS sequence"/>
</dbReference>
<evidence type="ECO:0008006" key="4">
    <source>
        <dbReference type="Google" id="ProtNLM"/>
    </source>
</evidence>
<dbReference type="SUPFAM" id="SSF49464">
    <property type="entry name" value="Carboxypeptidase regulatory domain-like"/>
    <property type="match status" value="1"/>
</dbReference>
<dbReference type="InterPro" id="IPR008969">
    <property type="entry name" value="CarboxyPept-like_regulatory"/>
</dbReference>